<protein>
    <submittedName>
        <fullName evidence="2">Uncharacterized protein</fullName>
    </submittedName>
</protein>
<proteinExistence type="predicted"/>
<dbReference type="RefSeq" id="WP_304986366.1">
    <property type="nucleotide sequence ID" value="NZ_BAAACR010000013.1"/>
</dbReference>
<comment type="caution">
    <text evidence="2">The sequence shown here is derived from an EMBL/GenBank/DDBJ whole genome shotgun (WGS) entry which is preliminary data.</text>
</comment>
<name>A0ABP3CTM6_9FIRM</name>
<accession>A0ABP3CTM6</accession>
<evidence type="ECO:0000256" key="1">
    <source>
        <dbReference type="SAM" id="Phobius"/>
    </source>
</evidence>
<dbReference type="Proteomes" id="UP001500399">
    <property type="component" value="Unassembled WGS sequence"/>
</dbReference>
<keyword evidence="1" id="KW-0812">Transmembrane</keyword>
<gene>
    <name evidence="2" type="ORF">GCM10008919_18060</name>
</gene>
<evidence type="ECO:0000313" key="3">
    <source>
        <dbReference type="Proteomes" id="UP001500399"/>
    </source>
</evidence>
<reference evidence="3" key="1">
    <citation type="journal article" date="2019" name="Int. J. Syst. Evol. Microbiol.">
        <title>The Global Catalogue of Microorganisms (GCM) 10K type strain sequencing project: providing services to taxonomists for standard genome sequencing and annotation.</title>
        <authorList>
            <consortium name="The Broad Institute Genomics Platform"/>
            <consortium name="The Broad Institute Genome Sequencing Center for Infectious Disease"/>
            <person name="Wu L."/>
            <person name="Ma J."/>
        </authorList>
    </citation>
    <scope>NUCLEOTIDE SEQUENCE [LARGE SCALE GENOMIC DNA]</scope>
    <source>
        <strain evidence="3">JCM 8542</strain>
    </source>
</reference>
<evidence type="ECO:0000313" key="2">
    <source>
        <dbReference type="EMBL" id="GAA0215235.1"/>
    </source>
</evidence>
<sequence length="53" mass="6047">MKRLFLFWVAVAATFITLDVLYMDWSAPGIVIIVTLCLANFILSGMWLELLRA</sequence>
<dbReference type="EMBL" id="BAAACR010000013">
    <property type="protein sequence ID" value="GAA0215235.1"/>
    <property type="molecule type" value="Genomic_DNA"/>
</dbReference>
<keyword evidence="1" id="KW-0472">Membrane</keyword>
<keyword evidence="1" id="KW-1133">Transmembrane helix</keyword>
<keyword evidence="3" id="KW-1185">Reference proteome</keyword>
<organism evidence="2 3">
    <name type="scientific">Selenomonas dianae</name>
    <dbReference type="NCBI Taxonomy" id="135079"/>
    <lineage>
        <taxon>Bacteria</taxon>
        <taxon>Bacillati</taxon>
        <taxon>Bacillota</taxon>
        <taxon>Negativicutes</taxon>
        <taxon>Selenomonadales</taxon>
        <taxon>Selenomonadaceae</taxon>
        <taxon>Selenomonas</taxon>
    </lineage>
</organism>
<feature type="transmembrane region" description="Helical" evidence="1">
    <location>
        <begin position="27"/>
        <end position="48"/>
    </location>
</feature>